<feature type="compositionally biased region" description="Low complexity" evidence="11">
    <location>
        <begin position="268"/>
        <end position="280"/>
    </location>
</feature>
<dbReference type="PANTHER" id="PTHR23198">
    <property type="entry name" value="NUCLEOPORIN"/>
    <property type="match status" value="1"/>
</dbReference>
<feature type="region of interest" description="Disordered" evidence="11">
    <location>
        <begin position="75"/>
        <end position="96"/>
    </location>
</feature>
<evidence type="ECO:0000256" key="5">
    <source>
        <dbReference type="ARBA" id="ARBA00022813"/>
    </source>
</evidence>
<evidence type="ECO:0000259" key="12">
    <source>
        <dbReference type="PROSITE" id="PS51434"/>
    </source>
</evidence>
<keyword evidence="5" id="KW-0068">Autocatalytic cleavage</keyword>
<dbReference type="FunFam" id="3.30.1610.10:FF:000003">
    <property type="entry name" value="Nucleoporin SONB, putative"/>
    <property type="match status" value="1"/>
</dbReference>
<dbReference type="Pfam" id="PF04096">
    <property type="entry name" value="Nucleoporin2"/>
    <property type="match status" value="1"/>
</dbReference>
<feature type="compositionally biased region" description="Low complexity" evidence="11">
    <location>
        <begin position="525"/>
        <end position="569"/>
    </location>
</feature>
<feature type="compositionally biased region" description="Low complexity" evidence="11">
    <location>
        <begin position="472"/>
        <end position="486"/>
    </location>
</feature>
<evidence type="ECO:0000256" key="9">
    <source>
        <dbReference type="ARBA" id="ARBA00023132"/>
    </source>
</evidence>
<protein>
    <recommendedName>
        <fullName evidence="12">Peptidase S59 domain-containing protein</fullName>
    </recommendedName>
</protein>
<evidence type="ECO:0000256" key="10">
    <source>
        <dbReference type="ARBA" id="ARBA00023242"/>
    </source>
</evidence>
<dbReference type="GO" id="GO:0006405">
    <property type="term" value="P:RNA export from nucleus"/>
    <property type="evidence" value="ECO:0007669"/>
    <property type="project" value="TreeGrafter"/>
</dbReference>
<dbReference type="Gene3D" id="1.25.40.690">
    <property type="match status" value="1"/>
</dbReference>
<keyword evidence="7" id="KW-0653">Protein transport</keyword>
<reference evidence="13" key="1">
    <citation type="journal article" date="2020" name="Stud. Mycol.">
        <title>101 Dothideomycetes genomes: a test case for predicting lifestyles and emergence of pathogens.</title>
        <authorList>
            <person name="Haridas S."/>
            <person name="Albert R."/>
            <person name="Binder M."/>
            <person name="Bloem J."/>
            <person name="Labutti K."/>
            <person name="Salamov A."/>
            <person name="Andreopoulos B."/>
            <person name="Baker S."/>
            <person name="Barry K."/>
            <person name="Bills G."/>
            <person name="Bluhm B."/>
            <person name="Cannon C."/>
            <person name="Castanera R."/>
            <person name="Culley D."/>
            <person name="Daum C."/>
            <person name="Ezra D."/>
            <person name="Gonzalez J."/>
            <person name="Henrissat B."/>
            <person name="Kuo A."/>
            <person name="Liang C."/>
            <person name="Lipzen A."/>
            <person name="Lutzoni F."/>
            <person name="Magnuson J."/>
            <person name="Mondo S."/>
            <person name="Nolan M."/>
            <person name="Ohm R."/>
            <person name="Pangilinan J."/>
            <person name="Park H.-J."/>
            <person name="Ramirez L."/>
            <person name="Alfaro M."/>
            <person name="Sun H."/>
            <person name="Tritt A."/>
            <person name="Yoshinaga Y."/>
            <person name="Zwiers L.-H."/>
            <person name="Turgeon B."/>
            <person name="Goodwin S."/>
            <person name="Spatafora J."/>
            <person name="Crous P."/>
            <person name="Grigoriev I."/>
        </authorList>
    </citation>
    <scope>NUCLEOTIDE SEQUENCE</scope>
    <source>
        <strain evidence="13">CBS 480.64</strain>
    </source>
</reference>
<dbReference type="InterPro" id="IPR037665">
    <property type="entry name" value="Nucleoporin_S59-like"/>
</dbReference>
<dbReference type="FunFam" id="1.10.10.2360:FF:000001">
    <property type="entry name" value="Nuclear pore complex protein Nup98-Nup96"/>
    <property type="match status" value="1"/>
</dbReference>
<dbReference type="Proteomes" id="UP000799421">
    <property type="component" value="Unassembled WGS sequence"/>
</dbReference>
<dbReference type="GO" id="GO:0008139">
    <property type="term" value="F:nuclear localization sequence binding"/>
    <property type="evidence" value="ECO:0007669"/>
    <property type="project" value="TreeGrafter"/>
</dbReference>
<dbReference type="GO" id="GO:0034398">
    <property type="term" value="P:telomere tethering at nuclear periphery"/>
    <property type="evidence" value="ECO:0007669"/>
    <property type="project" value="TreeGrafter"/>
</dbReference>
<dbReference type="GO" id="GO:0044614">
    <property type="term" value="C:nuclear pore cytoplasmic filaments"/>
    <property type="evidence" value="ECO:0007669"/>
    <property type="project" value="TreeGrafter"/>
</dbReference>
<evidence type="ECO:0000256" key="8">
    <source>
        <dbReference type="ARBA" id="ARBA00023010"/>
    </source>
</evidence>
<feature type="compositionally biased region" description="Polar residues" evidence="11">
    <location>
        <begin position="677"/>
        <end position="692"/>
    </location>
</feature>
<evidence type="ECO:0000256" key="4">
    <source>
        <dbReference type="ARBA" id="ARBA00022737"/>
    </source>
</evidence>
<feature type="compositionally biased region" description="Polar residues" evidence="11">
    <location>
        <begin position="418"/>
        <end position="461"/>
    </location>
</feature>
<evidence type="ECO:0000256" key="6">
    <source>
        <dbReference type="ARBA" id="ARBA00022816"/>
    </source>
</evidence>
<organism evidence="13 14">
    <name type="scientific">Piedraia hortae CBS 480.64</name>
    <dbReference type="NCBI Taxonomy" id="1314780"/>
    <lineage>
        <taxon>Eukaryota</taxon>
        <taxon>Fungi</taxon>
        <taxon>Dikarya</taxon>
        <taxon>Ascomycota</taxon>
        <taxon>Pezizomycotina</taxon>
        <taxon>Dothideomycetes</taxon>
        <taxon>Dothideomycetidae</taxon>
        <taxon>Capnodiales</taxon>
        <taxon>Piedraiaceae</taxon>
        <taxon>Piedraia</taxon>
    </lineage>
</organism>
<keyword evidence="14" id="KW-1185">Reference proteome</keyword>
<feature type="compositionally biased region" description="Low complexity" evidence="11">
    <location>
        <begin position="364"/>
        <end position="417"/>
    </location>
</feature>
<name>A0A6A7BZH9_9PEZI</name>
<feature type="compositionally biased region" description="Gly residues" evidence="11">
    <location>
        <begin position="75"/>
        <end position="90"/>
    </location>
</feature>
<feature type="compositionally biased region" description="Low complexity" evidence="11">
    <location>
        <begin position="234"/>
        <end position="247"/>
    </location>
</feature>
<feature type="region of interest" description="Disordered" evidence="11">
    <location>
        <begin position="726"/>
        <end position="784"/>
    </location>
</feature>
<keyword evidence="10" id="KW-0539">Nucleus</keyword>
<keyword evidence="9" id="KW-0906">Nuclear pore complex</keyword>
<feature type="compositionally biased region" description="Polar residues" evidence="11">
    <location>
        <begin position="515"/>
        <end position="524"/>
    </location>
</feature>
<dbReference type="Gene3D" id="3.30.1610.10">
    <property type="entry name" value="Peptidase S59, nucleoporin"/>
    <property type="match status" value="1"/>
</dbReference>
<feature type="compositionally biased region" description="Acidic residues" evidence="11">
    <location>
        <begin position="966"/>
        <end position="976"/>
    </location>
</feature>
<evidence type="ECO:0000256" key="11">
    <source>
        <dbReference type="SAM" id="MobiDB-lite"/>
    </source>
</evidence>
<sequence length="1779" mass="188103">MSFLNNSTGSSGFGSGGGFGSGTGGFGSSGGFGSTTQSTGFGGFGSNQSNSSGFGKPAFGAPAASTGGTGLFGSGSTTGGFGSGTPGGFGSTANNTSGGFGSNTGTGLFGANKPATSGFGTANTGSSIFGSGSTGGFGSTTNNTGSGFGSNTNTGFGSTANAGGNNLFSSFGGSSNAAATNNNSGTASVPFNPVTEKDTTSGTSVYQSITCQDQYKNKSFEELRAEDYAQGRRFGNQNGQAGAFGQSTGFGGFGQSSNTGFGQGSTTGFGSQSSTNTTNNPFGGFGQNTNNTSSGFGSNTNSNPFGANTTNTSTTNTGFGSTNTGTGGFGSGTGFGGTGTGFGSQDNQQQSGFGSNNATNPFGQTQQNQQQNTTFGSGFGTNANTNTGGFGSGSSLFGSNNNQQQQQQQQNTGFGASTNSLLNPLGQQNKPGESLFGSSTQNTQTAGSVFGGANTQQNTANPFKLGDNAFGSNTNTTSTSSPFSTSLNTNNNIGSVFGAKPATSQFGGTTNNSVFGSLGSSTQQSSPFSLGGNNNNNTGSSIFGTSTNQQQQPPQQNNSLLSSQSTQQQVPSHLHASVTSAPYGNEPLFASLTAPSEPVGPLVTPLSGAKTAQRKAPSLMASMRINSPMYSPRATTGSLGRPGGYGFSSTYGSPTSSLGGSLTPGASSMLKPTGSFGSALSSRLGKSTSLSNLRGDALPQRPSLLRQTPGSGSLRRLTIDRSLRTDLFMQSQSSSEETPKRTVSFEEPVAATPPSNERALVRAEPEEPAESSELFRAQPDPNGGRLPMTQVNGSGPLTTVAEDAVAKQTGDFRSSTGELGDYWTKPPMADLKSMNRSQLQRMPKLKVGREGVGFIEFGPCDISNVDLDEICGGIVKLITRSATVYQDDTNKPPMGQGLNVPSLIHLENSWPRSHASRKAHVKDGKELEKHITRLKRVHGTKFVDYDANTGVWTFKVDHFTTYGLDDDDESGMDEPETPVGQNNSDGLDDTLDILFDGTNTIVPGQFVDTEDMDTEESALMSFEDPFGLSVDGPEQDPALGNGAFAPPPMLRSILKSRTVLTSPQKLVTESWEEQLLRTRSPKKRDRQLLREQQPLYDMPLGDDSLLAQSVLGKRRANDDLGKSQAFRSSMDIMNSLWSNEGSEMPPFKKPRSESTTDSRSPNAIGPSFSASGTLVYGADASAAQVSGEMEQCMPPVVGNSQDIRFARFAVSDDPGGAALRQQMDLTKLDTQQSIPFASVEEGDVVFTDVALRVEESRAQPTALGQREMLIWRLCGSLYDPIEVAASTLTENMTSDQITDNEEMLALDTLGTMLSRSVQADVQEGIRRARNEEEKALHLLTLNDKVGARQRLSAAQDVRLAILISQLPGTNDSRETMRQQIVAWQKRRDWSEMSDAVRALYCIVAGIVNVVPDQGSMTSPEDRVGEFCIADRFSLTWKQSLNLRILYGGYNSLSDALSAYCDDVDAAGSMEPKPSGLSTGEDTLMLLCRLYAKGVCSKSEDDMAMEPQHQRHPHGAKLDELYDAKAVSGSPLRFRLAWQLATMLQAKVHVGLEEAKMNQLTVNFASELETMERLQDSAWVLLHLADADQRKRAVEGVLQRQAAQLNNPTTFSCLQDGLKLPSSLLHTTLAFWHQSNGDYVSQAHSLILAGKLDDAHDVLITTVGPRAVIEEDYDGLSHLISSFTQKPATWPKGGQVYESFLNLLDSTKPESGDKALRTLKRNLRGVEPRSLEQKVAFLEMTKVGEHFGREYLNTTSSVVKLHAGAEAVDMLNAYRRVMAR</sequence>
<dbReference type="GO" id="GO:0003723">
    <property type="term" value="F:RNA binding"/>
    <property type="evidence" value="ECO:0007669"/>
    <property type="project" value="TreeGrafter"/>
</dbReference>
<dbReference type="InterPro" id="IPR007230">
    <property type="entry name" value="Nup98_auto-Pept-S59_dom"/>
</dbReference>
<dbReference type="GO" id="GO:0017056">
    <property type="term" value="F:structural constituent of nuclear pore"/>
    <property type="evidence" value="ECO:0007669"/>
    <property type="project" value="InterPro"/>
</dbReference>
<evidence type="ECO:0000313" key="14">
    <source>
        <dbReference type="Proteomes" id="UP000799421"/>
    </source>
</evidence>
<feature type="compositionally biased region" description="Polar residues" evidence="11">
    <location>
        <begin position="345"/>
        <end position="363"/>
    </location>
</feature>
<feature type="compositionally biased region" description="Low complexity" evidence="11">
    <location>
        <begin position="288"/>
        <end position="324"/>
    </location>
</feature>
<dbReference type="GO" id="GO:0006606">
    <property type="term" value="P:protein import into nucleus"/>
    <property type="evidence" value="ECO:0007669"/>
    <property type="project" value="TreeGrafter"/>
</dbReference>
<proteinExistence type="inferred from homology"/>
<evidence type="ECO:0000256" key="3">
    <source>
        <dbReference type="ARBA" id="ARBA00022448"/>
    </source>
</evidence>
<feature type="compositionally biased region" description="Gly residues" evidence="11">
    <location>
        <begin position="325"/>
        <end position="342"/>
    </location>
</feature>
<evidence type="ECO:0000256" key="2">
    <source>
        <dbReference type="ARBA" id="ARBA00008926"/>
    </source>
</evidence>
<keyword evidence="8" id="KW-0811">Translocation</keyword>
<dbReference type="SUPFAM" id="SSF82215">
    <property type="entry name" value="C-terminal autoproteolytic domain of nucleoporin nup98"/>
    <property type="match status" value="1"/>
</dbReference>
<dbReference type="PANTHER" id="PTHR23198:SF6">
    <property type="entry name" value="NUCLEAR PORE COMPLEX PROTEIN NUP98-NUP96"/>
    <property type="match status" value="1"/>
</dbReference>
<keyword evidence="4" id="KW-0677">Repeat</keyword>
<feature type="region of interest" description="Disordered" evidence="11">
    <location>
        <begin position="1137"/>
        <end position="1168"/>
    </location>
</feature>
<feature type="region of interest" description="Disordered" evidence="11">
    <location>
        <begin position="677"/>
        <end position="713"/>
    </location>
</feature>
<feature type="compositionally biased region" description="Low complexity" evidence="11">
    <location>
        <begin position="46"/>
        <end position="58"/>
    </location>
</feature>
<feature type="domain" description="Peptidase S59" evidence="12">
    <location>
        <begin position="819"/>
        <end position="959"/>
    </location>
</feature>
<keyword evidence="6" id="KW-0509">mRNA transport</keyword>
<feature type="region of interest" description="Disordered" evidence="11">
    <location>
        <begin position="37"/>
        <end position="58"/>
    </location>
</feature>
<dbReference type="GO" id="GO:0051028">
    <property type="term" value="P:mRNA transport"/>
    <property type="evidence" value="ECO:0007669"/>
    <property type="project" value="UniProtKB-KW"/>
</dbReference>
<evidence type="ECO:0000256" key="1">
    <source>
        <dbReference type="ARBA" id="ARBA00004567"/>
    </source>
</evidence>
<evidence type="ECO:0000256" key="7">
    <source>
        <dbReference type="ARBA" id="ARBA00022927"/>
    </source>
</evidence>
<feature type="region of interest" description="Disordered" evidence="11">
    <location>
        <begin position="515"/>
        <end position="581"/>
    </location>
</feature>
<dbReference type="InterPro" id="IPR036903">
    <property type="entry name" value="Nup98_auto-Pept-S59_dom_sf"/>
</dbReference>
<dbReference type="OrthoDB" id="3797628at2759"/>
<feature type="region of interest" description="Disordered" evidence="11">
    <location>
        <begin position="1078"/>
        <end position="1100"/>
    </location>
</feature>
<comment type="subcellular location">
    <subcellularLocation>
        <location evidence="1">Nucleus</location>
        <location evidence="1">Nuclear pore complex</location>
    </subcellularLocation>
</comment>
<evidence type="ECO:0000313" key="13">
    <source>
        <dbReference type="EMBL" id="KAF2860660.1"/>
    </source>
</evidence>
<dbReference type="Gene3D" id="1.10.10.2360">
    <property type="match status" value="1"/>
</dbReference>
<feature type="region of interest" description="Disordered" evidence="11">
    <location>
        <begin position="233"/>
        <end position="486"/>
    </location>
</feature>
<feature type="region of interest" description="Disordered" evidence="11">
    <location>
        <begin position="184"/>
        <end position="203"/>
    </location>
</feature>
<comment type="similarity">
    <text evidence="2">Belongs to the nucleoporin GLFG family.</text>
</comment>
<dbReference type="InterPro" id="IPR021967">
    <property type="entry name" value="Nup98_C"/>
</dbReference>
<keyword evidence="3" id="KW-0813">Transport</keyword>
<accession>A0A6A7BZH9</accession>
<dbReference type="PROSITE" id="PS51434">
    <property type="entry name" value="NUP_C"/>
    <property type="match status" value="1"/>
</dbReference>
<dbReference type="GO" id="GO:0000973">
    <property type="term" value="P:post-transcriptional tethering of RNA polymerase II gene DNA at nuclear periphery"/>
    <property type="evidence" value="ECO:0007669"/>
    <property type="project" value="TreeGrafter"/>
</dbReference>
<gene>
    <name evidence="13" type="ORF">K470DRAFT_294782</name>
</gene>
<dbReference type="Pfam" id="PF12110">
    <property type="entry name" value="Nup96"/>
    <property type="match status" value="1"/>
</dbReference>
<feature type="region of interest" description="Disordered" evidence="11">
    <location>
        <begin position="966"/>
        <end position="985"/>
    </location>
</feature>
<dbReference type="EMBL" id="MU005979">
    <property type="protein sequence ID" value="KAF2860660.1"/>
    <property type="molecule type" value="Genomic_DNA"/>
</dbReference>